<dbReference type="Proteomes" id="UP000315647">
    <property type="component" value="Chromosome"/>
</dbReference>
<evidence type="ECO:0000313" key="2">
    <source>
        <dbReference type="Proteomes" id="UP000315647"/>
    </source>
</evidence>
<dbReference type="GO" id="GO:0003755">
    <property type="term" value="F:peptidyl-prolyl cis-trans isomerase activity"/>
    <property type="evidence" value="ECO:0007669"/>
    <property type="project" value="UniProtKB-EC"/>
</dbReference>
<proteinExistence type="predicted"/>
<evidence type="ECO:0000313" key="1">
    <source>
        <dbReference type="EMBL" id="QDT25145.1"/>
    </source>
</evidence>
<protein>
    <submittedName>
        <fullName evidence="1">Foldase protein PrsA 1</fullName>
        <ecNumber evidence="1">5.2.1.8</ecNumber>
    </submittedName>
</protein>
<dbReference type="PROSITE" id="PS50198">
    <property type="entry name" value="PPIC_PPIASE_2"/>
    <property type="match status" value="1"/>
</dbReference>
<dbReference type="Gene3D" id="1.10.4030.10">
    <property type="entry name" value="Porin chaperone SurA, peptide-binding domain"/>
    <property type="match status" value="1"/>
</dbReference>
<organism evidence="1 2">
    <name type="scientific">Gimesia panareensis</name>
    <dbReference type="NCBI Taxonomy" id="2527978"/>
    <lineage>
        <taxon>Bacteria</taxon>
        <taxon>Pseudomonadati</taxon>
        <taxon>Planctomycetota</taxon>
        <taxon>Planctomycetia</taxon>
        <taxon>Planctomycetales</taxon>
        <taxon>Planctomycetaceae</taxon>
        <taxon>Gimesia</taxon>
    </lineage>
</organism>
<dbReference type="Gene3D" id="3.10.50.40">
    <property type="match status" value="1"/>
</dbReference>
<accession>A0A518A096</accession>
<dbReference type="InterPro" id="IPR000297">
    <property type="entry name" value="PPIase_PpiC"/>
</dbReference>
<name>A0A517Q0K0_9PLAN</name>
<sequence precursor="true">MSFPRRLTYPFPLCLTLCLVLTGGPVLKAADTDQVLVTVNGQPVTQADLNFARLSRGITGNQQAVNKQLLENLVDQRLIREFLAQQKITVPPKQLDESVLKVEKFIRKKGDDPHQVLTKMGFTPEKLRAAIALPLAWNIYAQREISLEKLQNYFDAHREELDGTRVAASHILLKLPANASSDEIRNAKQKLADLRQQIQSGKLSFAEAAAQYSEAPSKTDGGKLVTSAYRGKMPLVLTQHVFPLKEGEISEPFQSPFGMHLIILDKKHPGQFSLEDVRGEIYQILSSALYDQTVQKLRGTAKIEWTAETKS</sequence>
<reference evidence="1 2" key="1">
    <citation type="submission" date="2019-03" db="EMBL/GenBank/DDBJ databases">
        <title>Deep-cultivation of Planctomycetes and their phenomic and genomic characterization uncovers novel biology.</title>
        <authorList>
            <person name="Wiegand S."/>
            <person name="Jogler M."/>
            <person name="Boedeker C."/>
            <person name="Pinto D."/>
            <person name="Vollmers J."/>
            <person name="Rivas-Marin E."/>
            <person name="Kohn T."/>
            <person name="Peeters S.H."/>
            <person name="Heuer A."/>
            <person name="Rast P."/>
            <person name="Oberbeckmann S."/>
            <person name="Bunk B."/>
            <person name="Jeske O."/>
            <person name="Meyerdierks A."/>
            <person name="Storesund J.E."/>
            <person name="Kallscheuer N."/>
            <person name="Luecker S."/>
            <person name="Lage O.M."/>
            <person name="Pohl T."/>
            <person name="Merkel B.J."/>
            <person name="Hornburger P."/>
            <person name="Mueller R.-W."/>
            <person name="Bruemmer F."/>
            <person name="Labrenz M."/>
            <person name="Spormann A.M."/>
            <person name="Op den Camp H."/>
            <person name="Overmann J."/>
            <person name="Amann R."/>
            <person name="Jetten M.S.M."/>
            <person name="Mascher T."/>
            <person name="Medema M.H."/>
            <person name="Devos D.P."/>
            <person name="Kaster A.-K."/>
            <person name="Ovreas L."/>
            <person name="Rohde M."/>
            <person name="Galperin M.Y."/>
            <person name="Jogler C."/>
        </authorList>
    </citation>
    <scope>NUCLEOTIDE SEQUENCE [LARGE SCALE GENOMIC DNA]</scope>
    <source>
        <strain evidence="1 2">Enr10</strain>
    </source>
</reference>
<keyword evidence="2" id="KW-1185">Reference proteome</keyword>
<dbReference type="SUPFAM" id="SSF54534">
    <property type="entry name" value="FKBP-like"/>
    <property type="match status" value="1"/>
</dbReference>
<dbReference type="EC" id="5.2.1.8" evidence="1"/>
<dbReference type="AlphaFoldDB" id="A0A517Q0K0"/>
<dbReference type="SUPFAM" id="SSF109998">
    <property type="entry name" value="Triger factor/SurA peptide-binding domain-like"/>
    <property type="match status" value="1"/>
</dbReference>
<dbReference type="Pfam" id="PF00639">
    <property type="entry name" value="Rotamase"/>
    <property type="match status" value="1"/>
</dbReference>
<dbReference type="RefSeq" id="WP_145103541.1">
    <property type="nucleotide sequence ID" value="NZ_CP036277.1"/>
</dbReference>
<dbReference type="InterPro" id="IPR027304">
    <property type="entry name" value="Trigger_fact/SurA_dom_sf"/>
</dbReference>
<keyword evidence="1" id="KW-0413">Isomerase</keyword>
<dbReference type="PANTHER" id="PTHR47245">
    <property type="entry name" value="PEPTIDYLPROLYL ISOMERASE"/>
    <property type="match status" value="1"/>
</dbReference>
<dbReference type="InterPro" id="IPR050245">
    <property type="entry name" value="PrsA_foldase"/>
</dbReference>
<dbReference type="EMBL" id="CP037421">
    <property type="protein sequence ID" value="QDT25145.1"/>
    <property type="molecule type" value="Genomic_DNA"/>
</dbReference>
<accession>A0A517Q0K0</accession>
<dbReference type="PANTHER" id="PTHR47245:SF2">
    <property type="entry name" value="PEPTIDYL-PROLYL CIS-TRANS ISOMERASE HP_0175-RELATED"/>
    <property type="match status" value="1"/>
</dbReference>
<gene>
    <name evidence="1" type="primary">prsA1</name>
    <name evidence="1" type="ORF">Enr10x_04400</name>
</gene>
<dbReference type="InterPro" id="IPR046357">
    <property type="entry name" value="PPIase_dom_sf"/>
</dbReference>
<dbReference type="Pfam" id="PF13624">
    <property type="entry name" value="SurA_N_3"/>
    <property type="match status" value="1"/>
</dbReference>